<accession>A0A5E4BWZ9</accession>
<dbReference type="EMBL" id="CABDUW010000719">
    <property type="protein sequence ID" value="VTJ74143.1"/>
    <property type="molecule type" value="Genomic_DNA"/>
</dbReference>
<evidence type="ECO:0000256" key="1">
    <source>
        <dbReference type="SAM" id="MobiDB-lite"/>
    </source>
</evidence>
<dbReference type="Proteomes" id="UP000335636">
    <property type="component" value="Unassembled WGS sequence"/>
</dbReference>
<evidence type="ECO:0000313" key="2">
    <source>
        <dbReference type="EMBL" id="VTJ74143.1"/>
    </source>
</evidence>
<feature type="non-terminal residue" evidence="2">
    <location>
        <position position="1"/>
    </location>
</feature>
<evidence type="ECO:0000313" key="3">
    <source>
        <dbReference type="Proteomes" id="UP000335636"/>
    </source>
</evidence>
<protein>
    <submittedName>
        <fullName evidence="2">Uncharacterized protein</fullName>
    </submittedName>
</protein>
<sequence length="52" mass="6112">HSTSKKSEDSVNRNSDEEESVSESELWKGPLPETDEKSQEEEFDEYFQDLFL</sequence>
<reference evidence="2" key="1">
    <citation type="submission" date="2019-04" db="EMBL/GenBank/DDBJ databases">
        <authorList>
            <person name="Alioto T."/>
            <person name="Alioto T."/>
        </authorList>
    </citation>
    <scope>NUCLEOTIDE SEQUENCE [LARGE SCALE GENOMIC DNA]</scope>
</reference>
<keyword evidence="3" id="KW-1185">Reference proteome</keyword>
<name>A0A5E4BWZ9_MARMO</name>
<organism evidence="2 3">
    <name type="scientific">Marmota monax</name>
    <name type="common">Woodchuck</name>
    <dbReference type="NCBI Taxonomy" id="9995"/>
    <lineage>
        <taxon>Eukaryota</taxon>
        <taxon>Metazoa</taxon>
        <taxon>Chordata</taxon>
        <taxon>Craniata</taxon>
        <taxon>Vertebrata</taxon>
        <taxon>Euteleostomi</taxon>
        <taxon>Mammalia</taxon>
        <taxon>Eutheria</taxon>
        <taxon>Euarchontoglires</taxon>
        <taxon>Glires</taxon>
        <taxon>Rodentia</taxon>
        <taxon>Sciuromorpha</taxon>
        <taxon>Sciuridae</taxon>
        <taxon>Xerinae</taxon>
        <taxon>Marmotini</taxon>
        <taxon>Marmota</taxon>
    </lineage>
</organism>
<gene>
    <name evidence="2" type="ORF">MONAX_5E000593</name>
</gene>
<dbReference type="AlphaFoldDB" id="A0A5E4BWZ9"/>
<comment type="caution">
    <text evidence="2">The sequence shown here is derived from an EMBL/GenBank/DDBJ whole genome shotgun (WGS) entry which is preliminary data.</text>
</comment>
<feature type="region of interest" description="Disordered" evidence="1">
    <location>
        <begin position="1"/>
        <end position="46"/>
    </location>
</feature>
<proteinExistence type="predicted"/>
<feature type="compositionally biased region" description="Basic and acidic residues" evidence="1">
    <location>
        <begin position="1"/>
        <end position="15"/>
    </location>
</feature>